<evidence type="ECO:0000313" key="3">
    <source>
        <dbReference type="Proteomes" id="UP000501452"/>
    </source>
</evidence>
<evidence type="ECO:0000256" key="1">
    <source>
        <dbReference type="SAM" id="MobiDB-lite"/>
    </source>
</evidence>
<dbReference type="EMBL" id="CP045119">
    <property type="protein sequence ID" value="QIN84611.1"/>
    <property type="molecule type" value="Genomic_DNA"/>
</dbReference>
<proteinExistence type="predicted"/>
<organism evidence="2 3">
    <name type="scientific">Rubrobacter tropicus</name>
    <dbReference type="NCBI Taxonomy" id="2653851"/>
    <lineage>
        <taxon>Bacteria</taxon>
        <taxon>Bacillati</taxon>
        <taxon>Actinomycetota</taxon>
        <taxon>Rubrobacteria</taxon>
        <taxon>Rubrobacterales</taxon>
        <taxon>Rubrobacteraceae</taxon>
        <taxon>Rubrobacter</taxon>
    </lineage>
</organism>
<protein>
    <submittedName>
        <fullName evidence="2">Uncharacterized protein</fullName>
    </submittedName>
</protein>
<feature type="region of interest" description="Disordered" evidence="1">
    <location>
        <begin position="98"/>
        <end position="121"/>
    </location>
</feature>
<dbReference type="KEGG" id="rub:GBA63_19630"/>
<reference evidence="2 3" key="1">
    <citation type="submission" date="2019-10" db="EMBL/GenBank/DDBJ databases">
        <title>Rubrobacter sp nov SCSIO 52090 isolated from a deep-sea sediment in the South China Sea.</title>
        <authorList>
            <person name="Chen R.W."/>
        </authorList>
    </citation>
    <scope>NUCLEOTIDE SEQUENCE [LARGE SCALE GENOMIC DNA]</scope>
    <source>
        <strain evidence="2 3">SCSIO 52909</strain>
    </source>
</reference>
<keyword evidence="3" id="KW-1185">Reference proteome</keyword>
<name>A0A6G8QDY4_9ACTN</name>
<gene>
    <name evidence="2" type="ORF">GBA63_19630</name>
</gene>
<dbReference type="RefSeq" id="WP_166178969.1">
    <property type="nucleotide sequence ID" value="NZ_CP045119.1"/>
</dbReference>
<evidence type="ECO:0000313" key="2">
    <source>
        <dbReference type="EMBL" id="QIN84611.1"/>
    </source>
</evidence>
<dbReference type="AlphaFoldDB" id="A0A6G8QDY4"/>
<sequence length="127" mass="13790">MITLSEEEVGRLLVGRSVSISVGEPWDFDGPDGPNALRGEILALRENPEAPHNQEVLLAVTPFSVRTGHTVDRLVARARYKDEVGIVEHLARGQDAEANLSFSEQVPEGERDPRSTPKLIGGVRLAG</sequence>
<dbReference type="Proteomes" id="UP000501452">
    <property type="component" value="Chromosome"/>
</dbReference>
<accession>A0A6G8QDY4</accession>